<dbReference type="PANTHER" id="PTHR33265:SF10">
    <property type="entry name" value="OS01G0133200 PROTEIN"/>
    <property type="match status" value="1"/>
</dbReference>
<organism evidence="1">
    <name type="scientific">Salix viminalis</name>
    <name type="common">Common osier</name>
    <name type="synonym">Basket willow</name>
    <dbReference type="NCBI Taxonomy" id="40686"/>
    <lineage>
        <taxon>Eukaryota</taxon>
        <taxon>Viridiplantae</taxon>
        <taxon>Streptophyta</taxon>
        <taxon>Embryophyta</taxon>
        <taxon>Tracheophyta</taxon>
        <taxon>Spermatophyta</taxon>
        <taxon>Magnoliopsida</taxon>
        <taxon>eudicotyledons</taxon>
        <taxon>Gunneridae</taxon>
        <taxon>Pentapetalae</taxon>
        <taxon>rosids</taxon>
        <taxon>fabids</taxon>
        <taxon>Malpighiales</taxon>
        <taxon>Salicaceae</taxon>
        <taxon>Saliceae</taxon>
        <taxon>Salix</taxon>
    </lineage>
</organism>
<dbReference type="PANTHER" id="PTHR33265">
    <property type="entry name" value="AVR9/CF-9 RAPIDLY ELICITED PROTEIN-RELATED"/>
    <property type="match status" value="1"/>
</dbReference>
<gene>
    <name evidence="1" type="ORF">SVIM_LOCUS448248</name>
</gene>
<protein>
    <submittedName>
        <fullName evidence="1">Uncharacterized protein</fullName>
    </submittedName>
</protein>
<dbReference type="AlphaFoldDB" id="A0A6N2N437"/>
<dbReference type="EMBL" id="CAADRP010002063">
    <property type="protein sequence ID" value="VFU60430.1"/>
    <property type="molecule type" value="Genomic_DNA"/>
</dbReference>
<accession>A0A6N2N437</accession>
<dbReference type="InterPro" id="IPR008480">
    <property type="entry name" value="DUF761_pln"/>
</dbReference>
<sequence>MHRKRLPIFHKVSNLLRIFVAKMRKPAIAKLILIKKSRKLKRFKLLKHYSYGFLEEYEFSPPTTPLIHDYPRKQFRLRSYKDNIYTVLFLCRCLGGLKADRTGEGQYRLSMDSTLPAATISAGDFLEPLDYLVDEEDSVDQRAERFIERFYQDMRLQRQESI</sequence>
<reference evidence="1" key="1">
    <citation type="submission" date="2019-03" db="EMBL/GenBank/DDBJ databases">
        <authorList>
            <person name="Mank J."/>
            <person name="Almeida P."/>
        </authorList>
    </citation>
    <scope>NUCLEOTIDE SEQUENCE</scope>
    <source>
        <strain evidence="1">78183</strain>
    </source>
</reference>
<dbReference type="Pfam" id="PF05553">
    <property type="entry name" value="DUF761"/>
    <property type="match status" value="1"/>
</dbReference>
<name>A0A6N2N437_SALVM</name>
<proteinExistence type="predicted"/>
<evidence type="ECO:0000313" key="1">
    <source>
        <dbReference type="EMBL" id="VFU60430.1"/>
    </source>
</evidence>